<feature type="compositionally biased region" description="Polar residues" evidence="1">
    <location>
        <begin position="1"/>
        <end position="16"/>
    </location>
</feature>
<reference evidence="2 3" key="1">
    <citation type="submission" date="2018-10" db="EMBL/GenBank/DDBJ databases">
        <authorList>
            <consortium name="Pathogen Informatics"/>
        </authorList>
    </citation>
    <scope>NUCLEOTIDE SEQUENCE [LARGE SCALE GENOMIC DNA]</scope>
</reference>
<sequence>MPQTYENSNTHASTNPRVDPRATNLGGRDLSLSSLVFCWKVAPRFSLSRYGGGMLPVIADALTSNGVPKFTSVGDTSVKLDRTKECGHTIIEVS</sequence>
<feature type="region of interest" description="Disordered" evidence="1">
    <location>
        <begin position="1"/>
        <end position="24"/>
    </location>
</feature>
<dbReference type="Proteomes" id="UP000267029">
    <property type="component" value="Unassembled WGS sequence"/>
</dbReference>
<dbReference type="AlphaFoldDB" id="A0A0R3URS9"/>
<evidence type="ECO:0000313" key="2">
    <source>
        <dbReference type="EMBL" id="VDD84582.1"/>
    </source>
</evidence>
<gene>
    <name evidence="2" type="ORF">MCOS_LOCUS10585</name>
</gene>
<proteinExistence type="predicted"/>
<organism evidence="2 3">
    <name type="scientific">Mesocestoides corti</name>
    <name type="common">Flatworm</name>
    <dbReference type="NCBI Taxonomy" id="53468"/>
    <lineage>
        <taxon>Eukaryota</taxon>
        <taxon>Metazoa</taxon>
        <taxon>Spiralia</taxon>
        <taxon>Lophotrochozoa</taxon>
        <taxon>Platyhelminthes</taxon>
        <taxon>Cestoda</taxon>
        <taxon>Eucestoda</taxon>
        <taxon>Cyclophyllidea</taxon>
        <taxon>Mesocestoididae</taxon>
        <taxon>Mesocestoides</taxon>
    </lineage>
</organism>
<accession>A0A0R3URS9</accession>
<evidence type="ECO:0000256" key="1">
    <source>
        <dbReference type="SAM" id="MobiDB-lite"/>
    </source>
</evidence>
<name>A0A0R3URS9_MESCO</name>
<protein>
    <submittedName>
        <fullName evidence="2">Uncharacterized protein</fullName>
    </submittedName>
</protein>
<evidence type="ECO:0000313" key="3">
    <source>
        <dbReference type="Proteomes" id="UP000267029"/>
    </source>
</evidence>
<dbReference type="EMBL" id="UXSR01006728">
    <property type="protein sequence ID" value="VDD84582.1"/>
    <property type="molecule type" value="Genomic_DNA"/>
</dbReference>
<keyword evidence="3" id="KW-1185">Reference proteome</keyword>